<protein>
    <recommendedName>
        <fullName evidence="1">Ribosomal protein eL8/eL30/eS12/Gadd45 domain-containing protein</fullName>
    </recommendedName>
</protein>
<evidence type="ECO:0000259" key="1">
    <source>
        <dbReference type="Pfam" id="PF01248"/>
    </source>
</evidence>
<dbReference type="KEGG" id="salx:SALLE_v1c05920"/>
<dbReference type="Gene3D" id="3.30.1330.30">
    <property type="match status" value="1"/>
</dbReference>
<dbReference type="Pfam" id="PF01248">
    <property type="entry name" value="Ribosomal_L7Ae"/>
    <property type="match status" value="1"/>
</dbReference>
<dbReference type="AlphaFoldDB" id="A0A345Z3T5"/>
<evidence type="ECO:0000313" key="3">
    <source>
        <dbReference type="Proteomes" id="UP000254792"/>
    </source>
</evidence>
<feature type="domain" description="Ribosomal protein eL8/eL30/eS12/Gadd45" evidence="1">
    <location>
        <begin position="11"/>
        <end position="95"/>
    </location>
</feature>
<proteinExistence type="predicted"/>
<dbReference type="Proteomes" id="UP000254792">
    <property type="component" value="Chromosome"/>
</dbReference>
<dbReference type="InterPro" id="IPR029064">
    <property type="entry name" value="Ribosomal_eL30-like_sf"/>
</dbReference>
<accession>A0A345Z3T5</accession>
<reference evidence="2 3" key="1">
    <citation type="submission" date="2018-07" db="EMBL/GenBank/DDBJ databases">
        <title>Complete genome sequence of Spiroplasma alleghenense PLHS-1 (ATCC 51752).</title>
        <authorList>
            <person name="Chou L."/>
            <person name="Lee T.-Y."/>
            <person name="Tsai Y.-M."/>
            <person name="Kuo C.-H."/>
        </authorList>
    </citation>
    <scope>NUCLEOTIDE SEQUENCE [LARGE SCALE GENOMIC DNA]</scope>
    <source>
        <strain evidence="2 3">PLHS-1</strain>
    </source>
</reference>
<name>A0A345Z3T5_9MOLU</name>
<evidence type="ECO:0000313" key="2">
    <source>
        <dbReference type="EMBL" id="AXK51264.1"/>
    </source>
</evidence>
<dbReference type="OrthoDB" id="391877at2"/>
<dbReference type="SUPFAM" id="SSF55315">
    <property type="entry name" value="L30e-like"/>
    <property type="match status" value="1"/>
</dbReference>
<organism evidence="2 3">
    <name type="scientific">Spiroplasma alleghenense</name>
    <dbReference type="NCBI Taxonomy" id="216931"/>
    <lineage>
        <taxon>Bacteria</taxon>
        <taxon>Bacillati</taxon>
        <taxon>Mycoplasmatota</taxon>
        <taxon>Mollicutes</taxon>
        <taxon>Entomoplasmatales</taxon>
        <taxon>Spiroplasmataceae</taxon>
        <taxon>Spiroplasma</taxon>
    </lineage>
</organism>
<dbReference type="RefSeq" id="WP_115558170.1">
    <property type="nucleotide sequence ID" value="NZ_CP031376.1"/>
</dbReference>
<gene>
    <name evidence="2" type="ORF">SALLE_v1c05920</name>
</gene>
<sequence>MEFSNSKKLLQTLGMLQSSRGLTSGSMLFEGIKTNKIKLVIISSDMGESQKKKITDKCIFYKIEYYSDLISSEELSKSIGRENVKAVGVKNFNNARWLKEIIEK</sequence>
<dbReference type="EMBL" id="CP031376">
    <property type="protein sequence ID" value="AXK51264.1"/>
    <property type="molecule type" value="Genomic_DNA"/>
</dbReference>
<keyword evidence="3" id="KW-1185">Reference proteome</keyword>
<dbReference type="InterPro" id="IPR004038">
    <property type="entry name" value="Ribosomal_eL8/eL30/eS12/Gad45"/>
</dbReference>